<dbReference type="KEGG" id="mmt:Metme_0009"/>
<keyword evidence="2" id="KW-1185">Reference proteome</keyword>
<dbReference type="RefSeq" id="WP_013816739.1">
    <property type="nucleotide sequence ID" value="NC_015572.1"/>
</dbReference>
<name>F9ZX05_METMM</name>
<reference evidence="1 2" key="1">
    <citation type="journal article" date="2011" name="J. Bacteriol.">
        <title>Complete Genome Sequence of the Aerobic Marine Methanotroph Methylomonas methanica MC09.</title>
        <authorList>
            <person name="Boden R."/>
            <person name="Cunliffe M."/>
            <person name="Scanlan J."/>
            <person name="Moussard H."/>
            <person name="Kits K.D."/>
            <person name="Klotz M.G."/>
            <person name="Jetten M.S."/>
            <person name="Vuilleumier S."/>
            <person name="Han J."/>
            <person name="Peters L."/>
            <person name="Mikhailova N."/>
            <person name="Teshima H."/>
            <person name="Tapia R."/>
            <person name="Kyrpides N."/>
            <person name="Ivanova N."/>
            <person name="Pagani I."/>
            <person name="Cheng J.F."/>
            <person name="Goodwin L."/>
            <person name="Han C."/>
            <person name="Hauser L."/>
            <person name="Land M.L."/>
            <person name="Lapidus A."/>
            <person name="Lucas S."/>
            <person name="Pitluck S."/>
            <person name="Woyke T."/>
            <person name="Stein L."/>
            <person name="Murrell J.C."/>
        </authorList>
    </citation>
    <scope>NUCLEOTIDE SEQUENCE [LARGE SCALE GENOMIC DNA]</scope>
    <source>
        <strain evidence="1 2">MC09</strain>
    </source>
</reference>
<dbReference type="Proteomes" id="UP000008888">
    <property type="component" value="Chromosome"/>
</dbReference>
<evidence type="ECO:0000313" key="1">
    <source>
        <dbReference type="EMBL" id="AEF98466.1"/>
    </source>
</evidence>
<proteinExistence type="predicted"/>
<dbReference type="HOGENOM" id="CLU_733203_0_0_6"/>
<reference evidence="2" key="3">
    <citation type="submission" date="2011-05" db="EMBL/GenBank/DDBJ databases">
        <title>Complete sequence of Methylomonas methanica MC09.</title>
        <authorList>
            <consortium name="US DOE Joint Genome Institute"/>
            <person name="Lucas S."/>
            <person name="Han J."/>
            <person name="Lapidus A."/>
            <person name="Cheng J.-F."/>
            <person name="Goodwin L."/>
            <person name="Pitluck S."/>
            <person name="Peters L."/>
            <person name="Mikhailova N."/>
            <person name="Teshima H."/>
            <person name="Han C."/>
            <person name="Tapia R."/>
            <person name="Land M."/>
            <person name="Hauser L."/>
            <person name="Kyrpides N."/>
            <person name="Ivanova N."/>
            <person name="Pagani I."/>
            <person name="Stein L."/>
            <person name="Woyke T."/>
        </authorList>
    </citation>
    <scope>NUCLEOTIDE SEQUENCE [LARGE SCALE GENOMIC DNA]</scope>
    <source>
        <strain evidence="2">MC09</strain>
    </source>
</reference>
<sequence>MSDNYVLQAYIWRFCLRCPMPNFSIHPKLAHLSDSQMDNLMTRYYAGETIVDLLGEFKIDCNPHHLFKLFPPIIHSFLVCPHCDAAMMSPRISRSAHYETTMRCFQCRHEDTSRCKCDHCRNRRTTLDSGKVLRNVFDIKNASSGQTEKLSIQPDNLTLEQAVALLSLLRCPGVAYADVIAVSAAFSMATVPFAPKGNYGHTLIQKLGQAKLLSVLNSAAPDNFSVFGNELRIETPFPIFWNISRTSRTNLIHGIEQRVAQGEWPRHWPEQLPDLVRVLAFAEIKEFYDYCAKQRGLPASAPRSTSMMLNNLIQDYSVAQCYRMIYAGAKAAADFLVRASCAPQHAANYMIGACQRWVDRARAENWEVTPFHRHHELPRSMISHVLYDDFLKRGDDGFNLALDKIARPKM</sequence>
<protein>
    <submittedName>
        <fullName evidence="1">Uncharacterized protein</fullName>
    </submittedName>
</protein>
<dbReference type="OrthoDB" id="1495383at2"/>
<dbReference type="EMBL" id="CP002738">
    <property type="protein sequence ID" value="AEF98466.1"/>
    <property type="molecule type" value="Genomic_DNA"/>
</dbReference>
<dbReference type="eggNOG" id="ENOG502ZBJB">
    <property type="taxonomic scope" value="Bacteria"/>
</dbReference>
<evidence type="ECO:0000313" key="2">
    <source>
        <dbReference type="Proteomes" id="UP000008888"/>
    </source>
</evidence>
<gene>
    <name evidence="1" type="ordered locus">Metme_0009</name>
</gene>
<accession>F9ZX05</accession>
<organism evidence="1 2">
    <name type="scientific">Methylomonas methanica (strain DSM 25384 / MC09)</name>
    <dbReference type="NCBI Taxonomy" id="857087"/>
    <lineage>
        <taxon>Bacteria</taxon>
        <taxon>Pseudomonadati</taxon>
        <taxon>Pseudomonadota</taxon>
        <taxon>Gammaproteobacteria</taxon>
        <taxon>Methylococcales</taxon>
        <taxon>Methylococcaceae</taxon>
        <taxon>Methylomonas</taxon>
    </lineage>
</organism>
<reference key="2">
    <citation type="submission" date="2011-05" db="EMBL/GenBank/DDBJ databases">
        <title>Complete genome sequence of the aerobic marine methanotroph Methylomonas methanica MC09.</title>
        <authorList>
            <person name="Boden R."/>
            <person name="Cunliffe M."/>
            <person name="Scanlan J."/>
            <person name="Moussard H."/>
            <person name="Kits K.D."/>
            <person name="Klotz M."/>
            <person name="Jetten M."/>
            <person name="Vuilleumier S."/>
            <person name="Han J."/>
            <person name="Peters L."/>
            <person name="Mikhailova N."/>
            <person name="Teshima H."/>
            <person name="Tapia R."/>
            <person name="Kyrpides N."/>
            <person name="Ivanova N."/>
            <person name="Pagani I."/>
            <person name="Cheng J.-F."/>
            <person name="Goodwin L."/>
            <person name="Han C."/>
            <person name="Hauser L."/>
            <person name="Land M."/>
            <person name="Lapidus A."/>
            <person name="Lucas S."/>
            <person name="Pitluck S."/>
            <person name="Woyke T."/>
            <person name="Stein L.Y."/>
            <person name="Murrell C."/>
        </authorList>
    </citation>
    <scope>NUCLEOTIDE SEQUENCE</scope>
    <source>
        <strain>MC09</strain>
    </source>
</reference>
<dbReference type="AlphaFoldDB" id="F9ZX05"/>